<feature type="compositionally biased region" description="Low complexity" evidence="1">
    <location>
        <begin position="140"/>
        <end position="151"/>
    </location>
</feature>
<feature type="compositionally biased region" description="Polar residues" evidence="1">
    <location>
        <begin position="165"/>
        <end position="185"/>
    </location>
</feature>
<dbReference type="SMART" id="SM00298">
    <property type="entry name" value="CHROMO"/>
    <property type="match status" value="1"/>
</dbReference>
<dbReference type="Proteomes" id="UP000799118">
    <property type="component" value="Unassembled WGS sequence"/>
</dbReference>
<accession>A0A6A4GA34</accession>
<evidence type="ECO:0000259" key="2">
    <source>
        <dbReference type="PROSITE" id="PS50013"/>
    </source>
</evidence>
<dbReference type="SUPFAM" id="SSF54160">
    <property type="entry name" value="Chromo domain-like"/>
    <property type="match status" value="1"/>
</dbReference>
<dbReference type="InterPro" id="IPR016197">
    <property type="entry name" value="Chromo-like_dom_sf"/>
</dbReference>
<dbReference type="AlphaFoldDB" id="A0A6A4GA34"/>
<dbReference type="OrthoDB" id="433924at2759"/>
<dbReference type="PROSITE" id="PS50013">
    <property type="entry name" value="CHROMO_2"/>
    <property type="match status" value="1"/>
</dbReference>
<feature type="region of interest" description="Disordered" evidence="1">
    <location>
        <begin position="1"/>
        <end position="23"/>
    </location>
</feature>
<feature type="domain" description="Chromo" evidence="2">
    <location>
        <begin position="219"/>
        <end position="279"/>
    </location>
</feature>
<dbReference type="InterPro" id="IPR023780">
    <property type="entry name" value="Chromo_domain"/>
</dbReference>
<dbReference type="InterPro" id="IPR000953">
    <property type="entry name" value="Chromo/chromo_shadow_dom"/>
</dbReference>
<sequence length="338" mass="38202">MTQYTSFEPRIPGRQPNPHNFSDDGFPACGTFDDWQKFMAIELYMRTYNFARMARQEPDRTPPSYTNLYNQVVTVALPFDPEQDEDHVMFMRGAFENMRYLANVYNLGMTKHMFKQNQATMFAEAEARYLDFRQISQDISQQLPQQSDQLSNASQAMGEPEPSLRYSTRSHTAPSAPSLPGSSKTIAKKSLTRGGALRVQSSSSSNANIAEAEDEGETHEVSMILKHRLNASTRILEYAVRWKGYGKEHDSFVAENLMNAPDLIKAYKNTHAASFSQESLQAEIDFLFSMRSDENKVIKGLKQLLDLERMSKEYKGLAASSARISRSTLPVTPAACQE</sequence>
<dbReference type="EMBL" id="ML771750">
    <property type="protein sequence ID" value="KAE9382331.1"/>
    <property type="molecule type" value="Genomic_DNA"/>
</dbReference>
<organism evidence="3 4">
    <name type="scientific">Gymnopus androsaceus JB14</name>
    <dbReference type="NCBI Taxonomy" id="1447944"/>
    <lineage>
        <taxon>Eukaryota</taxon>
        <taxon>Fungi</taxon>
        <taxon>Dikarya</taxon>
        <taxon>Basidiomycota</taxon>
        <taxon>Agaricomycotina</taxon>
        <taxon>Agaricomycetes</taxon>
        <taxon>Agaricomycetidae</taxon>
        <taxon>Agaricales</taxon>
        <taxon>Marasmiineae</taxon>
        <taxon>Omphalotaceae</taxon>
        <taxon>Gymnopus</taxon>
    </lineage>
</organism>
<gene>
    <name evidence="3" type="ORF">BT96DRAFT_1010850</name>
</gene>
<feature type="non-terminal residue" evidence="3">
    <location>
        <position position="338"/>
    </location>
</feature>
<keyword evidence="4" id="KW-1185">Reference proteome</keyword>
<dbReference type="Pfam" id="PF00385">
    <property type="entry name" value="Chromo"/>
    <property type="match status" value="1"/>
</dbReference>
<feature type="region of interest" description="Disordered" evidence="1">
    <location>
        <begin position="140"/>
        <end position="218"/>
    </location>
</feature>
<evidence type="ECO:0000313" key="4">
    <source>
        <dbReference type="Proteomes" id="UP000799118"/>
    </source>
</evidence>
<dbReference type="GO" id="GO:0006338">
    <property type="term" value="P:chromatin remodeling"/>
    <property type="evidence" value="ECO:0007669"/>
    <property type="project" value="UniProtKB-ARBA"/>
</dbReference>
<dbReference type="CDD" id="cd00024">
    <property type="entry name" value="CD_CSD"/>
    <property type="match status" value="1"/>
</dbReference>
<evidence type="ECO:0000313" key="3">
    <source>
        <dbReference type="EMBL" id="KAE9382331.1"/>
    </source>
</evidence>
<proteinExistence type="predicted"/>
<reference evidence="3" key="1">
    <citation type="journal article" date="2019" name="Environ. Microbiol.">
        <title>Fungal ecological strategies reflected in gene transcription - a case study of two litter decomposers.</title>
        <authorList>
            <person name="Barbi F."/>
            <person name="Kohler A."/>
            <person name="Barry K."/>
            <person name="Baskaran P."/>
            <person name="Daum C."/>
            <person name="Fauchery L."/>
            <person name="Ihrmark K."/>
            <person name="Kuo A."/>
            <person name="LaButti K."/>
            <person name="Lipzen A."/>
            <person name="Morin E."/>
            <person name="Grigoriev I.V."/>
            <person name="Henrissat B."/>
            <person name="Lindahl B."/>
            <person name="Martin F."/>
        </authorList>
    </citation>
    <scope>NUCLEOTIDE SEQUENCE</scope>
    <source>
        <strain evidence="3">JB14</strain>
    </source>
</reference>
<dbReference type="Gene3D" id="2.40.50.40">
    <property type="match status" value="1"/>
</dbReference>
<protein>
    <recommendedName>
        <fullName evidence="2">Chromo domain-containing protein</fullName>
    </recommendedName>
</protein>
<evidence type="ECO:0000256" key="1">
    <source>
        <dbReference type="SAM" id="MobiDB-lite"/>
    </source>
</evidence>
<name>A0A6A4GA34_9AGAR</name>